<accession>A0ABW5GHN5</accession>
<dbReference type="Pfam" id="PF14065">
    <property type="entry name" value="Pvc16_N"/>
    <property type="match status" value="1"/>
</dbReference>
<proteinExistence type="predicted"/>
<dbReference type="InterPro" id="IPR025351">
    <property type="entry name" value="Pvc16_N"/>
</dbReference>
<dbReference type="Proteomes" id="UP001597419">
    <property type="component" value="Unassembled WGS sequence"/>
</dbReference>
<comment type="caution">
    <text evidence="2">The sequence shown here is derived from an EMBL/GenBank/DDBJ whole genome shotgun (WGS) entry which is preliminary data.</text>
</comment>
<organism evidence="2 3">
    <name type="scientific">Amycolatopsis samaneae</name>
    <dbReference type="NCBI Taxonomy" id="664691"/>
    <lineage>
        <taxon>Bacteria</taxon>
        <taxon>Bacillati</taxon>
        <taxon>Actinomycetota</taxon>
        <taxon>Actinomycetes</taxon>
        <taxon>Pseudonocardiales</taxon>
        <taxon>Pseudonocardiaceae</taxon>
        <taxon>Amycolatopsis</taxon>
    </lineage>
</organism>
<evidence type="ECO:0000313" key="3">
    <source>
        <dbReference type="Proteomes" id="UP001597419"/>
    </source>
</evidence>
<name>A0ABW5GHN5_9PSEU</name>
<keyword evidence="3" id="KW-1185">Reference proteome</keyword>
<reference evidence="3" key="1">
    <citation type="journal article" date="2019" name="Int. J. Syst. Evol. Microbiol.">
        <title>The Global Catalogue of Microorganisms (GCM) 10K type strain sequencing project: providing services to taxonomists for standard genome sequencing and annotation.</title>
        <authorList>
            <consortium name="The Broad Institute Genomics Platform"/>
            <consortium name="The Broad Institute Genome Sequencing Center for Infectious Disease"/>
            <person name="Wu L."/>
            <person name="Ma J."/>
        </authorList>
    </citation>
    <scope>NUCLEOTIDE SEQUENCE [LARGE SCALE GENOMIC DNA]</scope>
    <source>
        <strain evidence="3">CGMCC 4.7643</strain>
    </source>
</reference>
<protein>
    <submittedName>
        <fullName evidence="2">DUF4255 domain-containing protein</fullName>
    </submittedName>
</protein>
<dbReference type="EMBL" id="JBHUKU010000007">
    <property type="protein sequence ID" value="MFD2459874.1"/>
    <property type="molecule type" value="Genomic_DNA"/>
</dbReference>
<feature type="domain" description="Pvc16 N-terminal" evidence="1">
    <location>
        <begin position="13"/>
        <end position="171"/>
    </location>
</feature>
<gene>
    <name evidence="2" type="ORF">ACFSYJ_14760</name>
</gene>
<sequence length="189" mass="20870">MSGHLSLNAVSTVLGALVVDACRGDEVLKHLVGDPKQVSLANPTETAAHADQRVSLWLYRITENEFLKNVPAPDPARMSPLAVDLHYLITPFTGNAENDQVLLGKVLQAFHENSSVYVSRAADRVIDEIRIVLCRLPLEEVTRIWEALQEPYRLSVCYLVRVIEIDADTLRPDAAVREITTGMGSEVPS</sequence>
<evidence type="ECO:0000313" key="2">
    <source>
        <dbReference type="EMBL" id="MFD2459874.1"/>
    </source>
</evidence>
<evidence type="ECO:0000259" key="1">
    <source>
        <dbReference type="Pfam" id="PF14065"/>
    </source>
</evidence>
<dbReference type="RefSeq" id="WP_345402900.1">
    <property type="nucleotide sequence ID" value="NZ_BAABHG010000014.1"/>
</dbReference>